<dbReference type="Proteomes" id="UP000828390">
    <property type="component" value="Unassembled WGS sequence"/>
</dbReference>
<comment type="caution">
    <text evidence="2">The sequence shown here is derived from an EMBL/GenBank/DDBJ whole genome shotgun (WGS) entry which is preliminary data.</text>
</comment>
<protein>
    <submittedName>
        <fullName evidence="2">Uncharacterized protein</fullName>
    </submittedName>
</protein>
<name>A0A9D4FAA6_DREPO</name>
<dbReference type="AlphaFoldDB" id="A0A9D4FAA6"/>
<evidence type="ECO:0000313" key="3">
    <source>
        <dbReference type="Proteomes" id="UP000828390"/>
    </source>
</evidence>
<evidence type="ECO:0000313" key="2">
    <source>
        <dbReference type="EMBL" id="KAH3795068.1"/>
    </source>
</evidence>
<reference evidence="2" key="1">
    <citation type="journal article" date="2019" name="bioRxiv">
        <title>The Genome of the Zebra Mussel, Dreissena polymorpha: A Resource for Invasive Species Research.</title>
        <authorList>
            <person name="McCartney M.A."/>
            <person name="Auch B."/>
            <person name="Kono T."/>
            <person name="Mallez S."/>
            <person name="Zhang Y."/>
            <person name="Obille A."/>
            <person name="Becker A."/>
            <person name="Abrahante J.E."/>
            <person name="Garbe J."/>
            <person name="Badalamenti J.P."/>
            <person name="Herman A."/>
            <person name="Mangelson H."/>
            <person name="Liachko I."/>
            <person name="Sullivan S."/>
            <person name="Sone E.D."/>
            <person name="Koren S."/>
            <person name="Silverstein K.A.T."/>
            <person name="Beckman K.B."/>
            <person name="Gohl D.M."/>
        </authorList>
    </citation>
    <scope>NUCLEOTIDE SEQUENCE</scope>
    <source>
        <strain evidence="2">Duluth1</strain>
        <tissue evidence="2">Whole animal</tissue>
    </source>
</reference>
<keyword evidence="3" id="KW-1185">Reference proteome</keyword>
<gene>
    <name evidence="2" type="ORF">DPMN_148614</name>
</gene>
<organism evidence="2 3">
    <name type="scientific">Dreissena polymorpha</name>
    <name type="common">Zebra mussel</name>
    <name type="synonym">Mytilus polymorpha</name>
    <dbReference type="NCBI Taxonomy" id="45954"/>
    <lineage>
        <taxon>Eukaryota</taxon>
        <taxon>Metazoa</taxon>
        <taxon>Spiralia</taxon>
        <taxon>Lophotrochozoa</taxon>
        <taxon>Mollusca</taxon>
        <taxon>Bivalvia</taxon>
        <taxon>Autobranchia</taxon>
        <taxon>Heteroconchia</taxon>
        <taxon>Euheterodonta</taxon>
        <taxon>Imparidentia</taxon>
        <taxon>Neoheterodontei</taxon>
        <taxon>Myida</taxon>
        <taxon>Dreissenoidea</taxon>
        <taxon>Dreissenidae</taxon>
        <taxon>Dreissena</taxon>
    </lineage>
</organism>
<feature type="region of interest" description="Disordered" evidence="1">
    <location>
        <begin position="1"/>
        <end position="28"/>
    </location>
</feature>
<sequence length="54" mass="6027">MDNGSPGRVVIDGFSRSGDPYGDEGSLNIDDLEAGDIRSYEDFLKLSRFFRELP</sequence>
<reference evidence="2" key="2">
    <citation type="submission" date="2020-11" db="EMBL/GenBank/DDBJ databases">
        <authorList>
            <person name="McCartney M.A."/>
            <person name="Auch B."/>
            <person name="Kono T."/>
            <person name="Mallez S."/>
            <person name="Becker A."/>
            <person name="Gohl D.M."/>
            <person name="Silverstein K.A.T."/>
            <person name="Koren S."/>
            <person name="Bechman K.B."/>
            <person name="Herman A."/>
            <person name="Abrahante J.E."/>
            <person name="Garbe J."/>
        </authorList>
    </citation>
    <scope>NUCLEOTIDE SEQUENCE</scope>
    <source>
        <strain evidence="2">Duluth1</strain>
        <tissue evidence="2">Whole animal</tissue>
    </source>
</reference>
<dbReference type="EMBL" id="JAIWYP010000007">
    <property type="protein sequence ID" value="KAH3795068.1"/>
    <property type="molecule type" value="Genomic_DNA"/>
</dbReference>
<accession>A0A9D4FAA6</accession>
<evidence type="ECO:0000256" key="1">
    <source>
        <dbReference type="SAM" id="MobiDB-lite"/>
    </source>
</evidence>
<proteinExistence type="predicted"/>